<dbReference type="InterPro" id="IPR051552">
    <property type="entry name" value="HptR"/>
</dbReference>
<dbReference type="Pfam" id="PF00072">
    <property type="entry name" value="Response_reg"/>
    <property type="match status" value="1"/>
</dbReference>
<keyword evidence="6" id="KW-0805">Transcription regulation</keyword>
<evidence type="ECO:0000256" key="8">
    <source>
        <dbReference type="ARBA" id="ARBA00023163"/>
    </source>
</evidence>
<evidence type="ECO:0000256" key="5">
    <source>
        <dbReference type="ARBA" id="ARBA00023012"/>
    </source>
</evidence>
<protein>
    <recommendedName>
        <fullName evidence="2">Stage 0 sporulation protein A homolog</fullName>
    </recommendedName>
</protein>
<evidence type="ECO:0000313" key="14">
    <source>
        <dbReference type="Proteomes" id="UP000449710"/>
    </source>
</evidence>
<evidence type="ECO:0000256" key="2">
    <source>
        <dbReference type="ARBA" id="ARBA00018672"/>
    </source>
</evidence>
<evidence type="ECO:0000256" key="6">
    <source>
        <dbReference type="ARBA" id="ARBA00023015"/>
    </source>
</evidence>
<dbReference type="GO" id="GO:0000160">
    <property type="term" value="P:phosphorelay signal transduction system"/>
    <property type="evidence" value="ECO:0007669"/>
    <property type="project" value="UniProtKB-KW"/>
</dbReference>
<accession>A0AA43XNC7</accession>
<dbReference type="InterPro" id="IPR020449">
    <property type="entry name" value="Tscrpt_reg_AraC-type_HTH"/>
</dbReference>
<dbReference type="Gene3D" id="3.40.50.2300">
    <property type="match status" value="1"/>
</dbReference>
<evidence type="ECO:0000259" key="12">
    <source>
        <dbReference type="PROSITE" id="PS50110"/>
    </source>
</evidence>
<feature type="domain" description="Response regulatory" evidence="12">
    <location>
        <begin position="3"/>
        <end position="119"/>
    </location>
</feature>
<dbReference type="Proteomes" id="UP000449710">
    <property type="component" value="Unassembled WGS sequence"/>
</dbReference>
<dbReference type="PRINTS" id="PR00032">
    <property type="entry name" value="HTHARAC"/>
</dbReference>
<dbReference type="InterPro" id="IPR018062">
    <property type="entry name" value="HTH_AraC-typ_CS"/>
</dbReference>
<dbReference type="AlphaFoldDB" id="A0AA43XNC7"/>
<dbReference type="SUPFAM" id="SSF46689">
    <property type="entry name" value="Homeodomain-like"/>
    <property type="match status" value="1"/>
</dbReference>
<proteinExistence type="predicted"/>
<evidence type="ECO:0000256" key="7">
    <source>
        <dbReference type="ARBA" id="ARBA00023125"/>
    </source>
</evidence>
<dbReference type="RefSeq" id="WP_160722923.1">
    <property type="nucleotide sequence ID" value="NZ_SUMG01000022.1"/>
</dbReference>
<keyword evidence="14" id="KW-1185">Reference proteome</keyword>
<comment type="subcellular location">
    <subcellularLocation>
        <location evidence="1">Cytoplasm</location>
    </subcellularLocation>
</comment>
<comment type="function">
    <text evidence="9">May play the central regulatory role in sporulation. It may be an element of the effector pathway responsible for the activation of sporulation genes in response to nutritional stress. Spo0A may act in concert with spo0H (a sigma factor) to control the expression of some genes that are critical to the sporulation process.</text>
</comment>
<name>A0AA43XNC7_9CLOT</name>
<evidence type="ECO:0000256" key="3">
    <source>
        <dbReference type="ARBA" id="ARBA00022490"/>
    </source>
</evidence>
<dbReference type="SMART" id="SM00448">
    <property type="entry name" value="REC"/>
    <property type="match status" value="1"/>
</dbReference>
<organism evidence="13 14">
    <name type="scientific">Isachenkonia alkalipeptolytica</name>
    <dbReference type="NCBI Taxonomy" id="2565777"/>
    <lineage>
        <taxon>Bacteria</taxon>
        <taxon>Bacillati</taxon>
        <taxon>Bacillota</taxon>
        <taxon>Clostridia</taxon>
        <taxon>Eubacteriales</taxon>
        <taxon>Clostridiaceae</taxon>
        <taxon>Isachenkonia</taxon>
    </lineage>
</organism>
<dbReference type="Pfam" id="PF12833">
    <property type="entry name" value="HTH_18"/>
    <property type="match status" value="1"/>
</dbReference>
<keyword evidence="4 10" id="KW-0597">Phosphoprotein</keyword>
<keyword evidence="3" id="KW-0963">Cytoplasm</keyword>
<evidence type="ECO:0000256" key="10">
    <source>
        <dbReference type="PROSITE-ProRule" id="PRU00169"/>
    </source>
</evidence>
<dbReference type="PROSITE" id="PS01124">
    <property type="entry name" value="HTH_ARAC_FAMILY_2"/>
    <property type="match status" value="1"/>
</dbReference>
<gene>
    <name evidence="13" type="ORF">ISALK_12690</name>
</gene>
<dbReference type="PANTHER" id="PTHR42713:SF3">
    <property type="entry name" value="TRANSCRIPTIONAL REGULATORY PROTEIN HPTR"/>
    <property type="match status" value="1"/>
</dbReference>
<dbReference type="InterPro" id="IPR018060">
    <property type="entry name" value="HTH_AraC"/>
</dbReference>
<dbReference type="Gene3D" id="1.10.10.60">
    <property type="entry name" value="Homeodomain-like"/>
    <property type="match status" value="2"/>
</dbReference>
<dbReference type="PANTHER" id="PTHR42713">
    <property type="entry name" value="HISTIDINE KINASE-RELATED"/>
    <property type="match status" value="1"/>
</dbReference>
<dbReference type="InterPro" id="IPR009057">
    <property type="entry name" value="Homeodomain-like_sf"/>
</dbReference>
<sequence length="255" mass="29995">MWKVGIVDDEPKIRRGFKKWVKEHKDFQCVFEALNATEALEKNKQEKADLFLLDIQMEGLTGLSLGKIIKKEHPEALVVYITGYDYFEYAHEAIKLQAFDFLLKPVPESDFNNLLDRVRKYLEKQYPKRKAKKNIPGDQPLEKTFGGCSKIVRQVQEHIERDYGNTDLSLEKVAATFTIHKDYLSKLMKEELGSGFVEYLTEIRIQRAKELLRQDTTNIRMYEVAEKAGYKSQHYFSRIFKTQTGYTPLEYRNKY</sequence>
<dbReference type="SUPFAM" id="SSF52172">
    <property type="entry name" value="CheY-like"/>
    <property type="match status" value="1"/>
</dbReference>
<keyword evidence="8" id="KW-0804">Transcription</keyword>
<dbReference type="CDD" id="cd17536">
    <property type="entry name" value="REC_YesN-like"/>
    <property type="match status" value="1"/>
</dbReference>
<evidence type="ECO:0000256" key="1">
    <source>
        <dbReference type="ARBA" id="ARBA00004496"/>
    </source>
</evidence>
<evidence type="ECO:0000259" key="11">
    <source>
        <dbReference type="PROSITE" id="PS01124"/>
    </source>
</evidence>
<evidence type="ECO:0000313" key="13">
    <source>
        <dbReference type="EMBL" id="NBG89349.1"/>
    </source>
</evidence>
<dbReference type="PROSITE" id="PS00041">
    <property type="entry name" value="HTH_ARAC_FAMILY_1"/>
    <property type="match status" value="1"/>
</dbReference>
<dbReference type="GO" id="GO:0003700">
    <property type="term" value="F:DNA-binding transcription factor activity"/>
    <property type="evidence" value="ECO:0007669"/>
    <property type="project" value="InterPro"/>
</dbReference>
<feature type="modified residue" description="4-aspartylphosphate" evidence="10">
    <location>
        <position position="54"/>
    </location>
</feature>
<evidence type="ECO:0000256" key="9">
    <source>
        <dbReference type="ARBA" id="ARBA00024867"/>
    </source>
</evidence>
<dbReference type="SMART" id="SM00342">
    <property type="entry name" value="HTH_ARAC"/>
    <property type="match status" value="1"/>
</dbReference>
<evidence type="ECO:0000256" key="4">
    <source>
        <dbReference type="ARBA" id="ARBA00022553"/>
    </source>
</evidence>
<feature type="domain" description="HTH araC/xylS-type" evidence="11">
    <location>
        <begin position="149"/>
        <end position="254"/>
    </location>
</feature>
<dbReference type="GO" id="GO:0043565">
    <property type="term" value="F:sequence-specific DNA binding"/>
    <property type="evidence" value="ECO:0007669"/>
    <property type="project" value="InterPro"/>
</dbReference>
<dbReference type="GO" id="GO:0005737">
    <property type="term" value="C:cytoplasm"/>
    <property type="evidence" value="ECO:0007669"/>
    <property type="project" value="UniProtKB-SubCell"/>
</dbReference>
<dbReference type="InterPro" id="IPR011006">
    <property type="entry name" value="CheY-like_superfamily"/>
</dbReference>
<dbReference type="EMBL" id="SUMG01000022">
    <property type="protein sequence ID" value="NBG89349.1"/>
    <property type="molecule type" value="Genomic_DNA"/>
</dbReference>
<comment type="caution">
    <text evidence="13">The sequence shown here is derived from an EMBL/GenBank/DDBJ whole genome shotgun (WGS) entry which is preliminary data.</text>
</comment>
<dbReference type="PROSITE" id="PS50110">
    <property type="entry name" value="RESPONSE_REGULATORY"/>
    <property type="match status" value="1"/>
</dbReference>
<dbReference type="InterPro" id="IPR001789">
    <property type="entry name" value="Sig_transdc_resp-reg_receiver"/>
</dbReference>
<keyword evidence="7" id="KW-0238">DNA-binding</keyword>
<keyword evidence="5" id="KW-0902">Two-component regulatory system</keyword>
<reference evidence="13 14" key="1">
    <citation type="submission" date="2019-04" db="EMBL/GenBank/DDBJ databases">
        <title>Isachenkonia alkalipeptolytica gen. nov. sp. nov. a new anaerobic, alkiliphilic organothrophic bacterium capable to reduce synthesized ferrihydrite isolated from a soda lake.</title>
        <authorList>
            <person name="Toshchakov S.V."/>
            <person name="Zavarzina D.G."/>
            <person name="Zhilina T.N."/>
            <person name="Kostrikina N.A."/>
            <person name="Kublanov I.V."/>
        </authorList>
    </citation>
    <scope>NUCLEOTIDE SEQUENCE [LARGE SCALE GENOMIC DNA]</scope>
    <source>
        <strain evidence="13 14">Z-1701</strain>
    </source>
</reference>